<dbReference type="PROSITE" id="PS51078">
    <property type="entry name" value="ICLR_ED"/>
    <property type="match status" value="1"/>
</dbReference>
<evidence type="ECO:0000256" key="2">
    <source>
        <dbReference type="ARBA" id="ARBA00023125"/>
    </source>
</evidence>
<proteinExistence type="predicted"/>
<evidence type="ECO:0000259" key="4">
    <source>
        <dbReference type="PROSITE" id="PS51077"/>
    </source>
</evidence>
<dbReference type="InterPro" id="IPR014757">
    <property type="entry name" value="Tscrpt_reg_IclR_C"/>
</dbReference>
<feature type="domain" description="IclR-ED" evidence="5">
    <location>
        <begin position="70"/>
        <end position="257"/>
    </location>
</feature>
<dbReference type="Pfam" id="PF09339">
    <property type="entry name" value="HTH_IclR"/>
    <property type="match status" value="1"/>
</dbReference>
<dbReference type="SMART" id="SM00346">
    <property type="entry name" value="HTH_ICLR"/>
    <property type="match status" value="1"/>
</dbReference>
<protein>
    <submittedName>
        <fullName evidence="6">IclR family transcriptional regulator</fullName>
    </submittedName>
</protein>
<name>A0ABV1MLP2_9BACI</name>
<dbReference type="Gene3D" id="3.30.450.40">
    <property type="match status" value="1"/>
</dbReference>
<dbReference type="InterPro" id="IPR029016">
    <property type="entry name" value="GAF-like_dom_sf"/>
</dbReference>
<dbReference type="RefSeq" id="WP_349658206.1">
    <property type="nucleotide sequence ID" value="NZ_JBEGDG010000001.1"/>
</dbReference>
<dbReference type="PANTHER" id="PTHR30136">
    <property type="entry name" value="HELIX-TURN-HELIX TRANSCRIPTIONAL REGULATOR, ICLR FAMILY"/>
    <property type="match status" value="1"/>
</dbReference>
<comment type="caution">
    <text evidence="6">The sequence shown here is derived from an EMBL/GenBank/DDBJ whole genome shotgun (WGS) entry which is preliminary data.</text>
</comment>
<gene>
    <name evidence="6" type="ORF">ABNX05_02275</name>
</gene>
<feature type="domain" description="HTH iclR-type" evidence="4">
    <location>
        <begin position="8"/>
        <end position="68"/>
    </location>
</feature>
<dbReference type="InterPro" id="IPR050707">
    <property type="entry name" value="HTH_MetabolicPath_Reg"/>
</dbReference>
<reference evidence="6 7" key="1">
    <citation type="submission" date="2024-06" db="EMBL/GenBank/DDBJ databases">
        <title>Lysinibacillus zambalefons sp. nov., a Novel Firmicute Isolated from the Poon Bato Zambales Hyperalkaline Spring.</title>
        <authorList>
            <person name="Aja J.A."/>
            <person name="Lazaro J.E.H."/>
            <person name="Llorin L.D."/>
            <person name="Lim K.R."/>
            <person name="Teodosio J."/>
            <person name="Dalisay D.S."/>
        </authorList>
    </citation>
    <scope>NUCLEOTIDE SEQUENCE [LARGE SCALE GENOMIC DNA]</scope>
    <source>
        <strain evidence="6 7">M3</strain>
    </source>
</reference>
<organism evidence="6 7">
    <name type="scientific">Lysinibacillus zambalensis</name>
    <dbReference type="NCBI Taxonomy" id="3160866"/>
    <lineage>
        <taxon>Bacteria</taxon>
        <taxon>Bacillati</taxon>
        <taxon>Bacillota</taxon>
        <taxon>Bacilli</taxon>
        <taxon>Bacillales</taxon>
        <taxon>Bacillaceae</taxon>
        <taxon>Lysinibacillus</taxon>
    </lineage>
</organism>
<dbReference type="Proteomes" id="UP001478862">
    <property type="component" value="Unassembled WGS sequence"/>
</dbReference>
<dbReference type="EMBL" id="JBEGDG010000001">
    <property type="protein sequence ID" value="MEQ6353437.1"/>
    <property type="molecule type" value="Genomic_DNA"/>
</dbReference>
<sequence>MNNTSKSSLVAERTLNALMLFASERSLAVSDVAKGLDISLTSAYRLVEALNNTGFIKREESKKYRLNPPNILKLYNMVEQDLRIIAKPYMQKLAKEFQESVYLSVMYSDQMTYSFVEKEESPITLKWAEKLGYVYKLPTGTAGKTHLAYFIKQLNLQERAKTLAELELDAHTKNSITTIEGLEKSLEEICEKGYCYTNSEHVQGAIGISVPIINASNDATVAVLSVFMAETNFKENQLEYYLKKLKSNAQSIGNSIL</sequence>
<evidence type="ECO:0000256" key="3">
    <source>
        <dbReference type="ARBA" id="ARBA00023163"/>
    </source>
</evidence>
<keyword evidence="1" id="KW-0805">Transcription regulation</keyword>
<dbReference type="InterPro" id="IPR005471">
    <property type="entry name" value="Tscrpt_reg_IclR_N"/>
</dbReference>
<evidence type="ECO:0000313" key="6">
    <source>
        <dbReference type="EMBL" id="MEQ6353437.1"/>
    </source>
</evidence>
<dbReference type="InterPro" id="IPR036390">
    <property type="entry name" value="WH_DNA-bd_sf"/>
</dbReference>
<accession>A0ABV1MLP2</accession>
<keyword evidence="7" id="KW-1185">Reference proteome</keyword>
<keyword evidence="3" id="KW-0804">Transcription</keyword>
<dbReference type="SUPFAM" id="SSF46785">
    <property type="entry name" value="Winged helix' DNA-binding domain"/>
    <property type="match status" value="1"/>
</dbReference>
<keyword evidence="2" id="KW-0238">DNA-binding</keyword>
<dbReference type="Pfam" id="PF01614">
    <property type="entry name" value="IclR_C"/>
    <property type="match status" value="1"/>
</dbReference>
<dbReference type="Gene3D" id="1.10.10.10">
    <property type="entry name" value="Winged helix-like DNA-binding domain superfamily/Winged helix DNA-binding domain"/>
    <property type="match status" value="1"/>
</dbReference>
<evidence type="ECO:0000313" key="7">
    <source>
        <dbReference type="Proteomes" id="UP001478862"/>
    </source>
</evidence>
<evidence type="ECO:0000259" key="5">
    <source>
        <dbReference type="PROSITE" id="PS51078"/>
    </source>
</evidence>
<dbReference type="PROSITE" id="PS51077">
    <property type="entry name" value="HTH_ICLR"/>
    <property type="match status" value="1"/>
</dbReference>
<dbReference type="PANTHER" id="PTHR30136:SF24">
    <property type="entry name" value="HTH-TYPE TRANSCRIPTIONAL REPRESSOR ALLR"/>
    <property type="match status" value="1"/>
</dbReference>
<dbReference type="InterPro" id="IPR036388">
    <property type="entry name" value="WH-like_DNA-bd_sf"/>
</dbReference>
<dbReference type="SUPFAM" id="SSF55781">
    <property type="entry name" value="GAF domain-like"/>
    <property type="match status" value="1"/>
</dbReference>
<evidence type="ECO:0000256" key="1">
    <source>
        <dbReference type="ARBA" id="ARBA00023015"/>
    </source>
</evidence>